<organism evidence="11 12">
    <name type="scientific">Nocardia stercoris</name>
    <dbReference type="NCBI Taxonomy" id="2483361"/>
    <lineage>
        <taxon>Bacteria</taxon>
        <taxon>Bacillati</taxon>
        <taxon>Actinomycetota</taxon>
        <taxon>Actinomycetes</taxon>
        <taxon>Mycobacteriales</taxon>
        <taxon>Nocardiaceae</taxon>
        <taxon>Nocardia</taxon>
    </lineage>
</organism>
<keyword evidence="7 9" id="KW-1133">Transmembrane helix</keyword>
<dbReference type="InterPro" id="IPR013587">
    <property type="entry name" value="Nitrate/nitrite_sensing"/>
</dbReference>
<dbReference type="EMBL" id="RFFH01000003">
    <property type="protein sequence ID" value="RMI33664.1"/>
    <property type="molecule type" value="Genomic_DNA"/>
</dbReference>
<evidence type="ECO:0000313" key="11">
    <source>
        <dbReference type="EMBL" id="RMI33664.1"/>
    </source>
</evidence>
<evidence type="ECO:0000256" key="5">
    <source>
        <dbReference type="ARBA" id="ARBA00022692"/>
    </source>
</evidence>
<evidence type="ECO:0000256" key="3">
    <source>
        <dbReference type="ARBA" id="ARBA00022553"/>
    </source>
</evidence>
<gene>
    <name evidence="11" type="ORF">EBN03_09200</name>
</gene>
<dbReference type="OrthoDB" id="4652229at2"/>
<dbReference type="Proteomes" id="UP000279275">
    <property type="component" value="Unassembled WGS sequence"/>
</dbReference>
<dbReference type="AlphaFoldDB" id="A0A3M2L8E0"/>
<dbReference type="InterPro" id="IPR003594">
    <property type="entry name" value="HATPase_dom"/>
</dbReference>
<evidence type="ECO:0000256" key="6">
    <source>
        <dbReference type="ARBA" id="ARBA00022777"/>
    </source>
</evidence>
<keyword evidence="5 9" id="KW-0812">Transmembrane</keyword>
<dbReference type="PROSITE" id="PS50109">
    <property type="entry name" value="HIS_KIN"/>
    <property type="match status" value="1"/>
</dbReference>
<evidence type="ECO:0000256" key="7">
    <source>
        <dbReference type="ARBA" id="ARBA00022989"/>
    </source>
</evidence>
<dbReference type="Pfam" id="PF08376">
    <property type="entry name" value="NIT"/>
    <property type="match status" value="1"/>
</dbReference>
<dbReference type="SUPFAM" id="SSF55874">
    <property type="entry name" value="ATPase domain of HSP90 chaperone/DNA topoisomerase II/histidine kinase"/>
    <property type="match status" value="1"/>
</dbReference>
<dbReference type="SMART" id="SM00387">
    <property type="entry name" value="HATPase_c"/>
    <property type="match status" value="1"/>
</dbReference>
<feature type="compositionally biased region" description="Polar residues" evidence="8">
    <location>
        <begin position="719"/>
        <end position="728"/>
    </location>
</feature>
<evidence type="ECO:0000256" key="2">
    <source>
        <dbReference type="ARBA" id="ARBA00012438"/>
    </source>
</evidence>
<feature type="region of interest" description="Disordered" evidence="8">
    <location>
        <begin position="688"/>
        <end position="844"/>
    </location>
</feature>
<dbReference type="PANTHER" id="PTHR45436">
    <property type="entry name" value="SENSOR HISTIDINE KINASE YKOH"/>
    <property type="match status" value="1"/>
</dbReference>
<comment type="catalytic activity">
    <reaction evidence="1">
        <text>ATP + protein L-histidine = ADP + protein N-phospho-L-histidine.</text>
        <dbReference type="EC" id="2.7.13.3"/>
    </reaction>
</comment>
<dbReference type="Gene3D" id="3.30.565.10">
    <property type="entry name" value="Histidine kinase-like ATPase, C-terminal domain"/>
    <property type="match status" value="1"/>
</dbReference>
<sequence length="844" mass="90225">MSKPWLGLRTRIVAIALVPSISLVTLGGVGTAYLVYRARDAKDFQNALSAGSGPTAAILAAVERERMASMWSLAGEPPDQTALPGARAQVDSATVAVMKMVDDFHKLPGYSLPAETPNSNAQTAATKAALDKLRMAIDAQMIPPTDTDAAFTQMLGSMTVALQVMAKVAPTGSIALDLGGALVTLQALEGLTRSGGWAAVALDGPGLTPEQATIYRNLVGSYHSTLQELATGDPKSETVKRAQAMLADPALQRISALEDYIIRPPEPAKPGGAVPAAPMTLNAYRGDVEKLAMDMLQLWTLQQKQAADEAIALTDHQNANAEKAVGLAFGASVLVFLVSLYLADRLARRLKRLRSETIALADERLPDLLGRLGAGEQIDPTEIEAGHLDFGSDEIGSVAAAFNQAFNAAVKGAVTEARTREGVQAVFLNLAHRSQLVVHRQLEILDEAEARQEDPQLLEMLFRLDHLATRERRNAENLTILGGGRPGRQWRRPVPLVELVRSAVGETLDYAQVRTGRMPQLFVVGAVVTDLVHLLAELVDNATAFSPPDSRVDVNANVVGRGLVIEISDQGVGMEPEDRERRNELLRNPPPIGVASLTADSRLGLFVVAQLGSQHGISVRLTESDYGGIKAIVLIPTSLVVSEAADADHLRDRTAIGRPELDRAPAHAAEPAALPIITAEIVTGATETESTVAVAPPAPISYPEPTPAPQQAPIAEPASFQQPTSYPQQAPFAEPDPYPSQPQFRPQAPLRESYEAPATPGPVDVPGRPPLPRRRRQASISPELTHRPADGPAVQRPRSADQARDLMSAIENGTRQGRRAVPDETVTTTAHRFRAQEQEGSGDF</sequence>
<dbReference type="GO" id="GO:0000160">
    <property type="term" value="P:phosphorelay signal transduction system"/>
    <property type="evidence" value="ECO:0007669"/>
    <property type="project" value="TreeGrafter"/>
</dbReference>
<feature type="transmembrane region" description="Helical" evidence="9">
    <location>
        <begin position="324"/>
        <end position="343"/>
    </location>
</feature>
<evidence type="ECO:0000256" key="4">
    <source>
        <dbReference type="ARBA" id="ARBA00022679"/>
    </source>
</evidence>
<keyword evidence="3" id="KW-0597">Phosphoprotein</keyword>
<dbReference type="RefSeq" id="WP_122187532.1">
    <property type="nucleotide sequence ID" value="NZ_RFFH01000003.1"/>
</dbReference>
<comment type="caution">
    <text evidence="11">The sequence shown here is derived from an EMBL/GenBank/DDBJ whole genome shotgun (WGS) entry which is preliminary data.</text>
</comment>
<evidence type="ECO:0000259" key="10">
    <source>
        <dbReference type="PROSITE" id="PS50109"/>
    </source>
</evidence>
<evidence type="ECO:0000256" key="9">
    <source>
        <dbReference type="SAM" id="Phobius"/>
    </source>
</evidence>
<evidence type="ECO:0000313" key="12">
    <source>
        <dbReference type="Proteomes" id="UP000279275"/>
    </source>
</evidence>
<keyword evidence="4" id="KW-0808">Transferase</keyword>
<keyword evidence="12" id="KW-1185">Reference proteome</keyword>
<protein>
    <recommendedName>
        <fullName evidence="2">histidine kinase</fullName>
        <ecNumber evidence="2">2.7.13.3</ecNumber>
    </recommendedName>
</protein>
<evidence type="ECO:0000256" key="1">
    <source>
        <dbReference type="ARBA" id="ARBA00000085"/>
    </source>
</evidence>
<accession>A0A3M2L8E0</accession>
<keyword evidence="9" id="KW-0472">Membrane</keyword>
<dbReference type="Pfam" id="PF02518">
    <property type="entry name" value="HATPase_c"/>
    <property type="match status" value="1"/>
</dbReference>
<dbReference type="InterPro" id="IPR036890">
    <property type="entry name" value="HATPase_C_sf"/>
</dbReference>
<dbReference type="InterPro" id="IPR050428">
    <property type="entry name" value="TCS_sensor_his_kinase"/>
</dbReference>
<dbReference type="GO" id="GO:0005886">
    <property type="term" value="C:plasma membrane"/>
    <property type="evidence" value="ECO:0007669"/>
    <property type="project" value="TreeGrafter"/>
</dbReference>
<feature type="domain" description="Histidine kinase" evidence="10">
    <location>
        <begin position="531"/>
        <end position="639"/>
    </location>
</feature>
<feature type="compositionally biased region" description="Pro residues" evidence="8">
    <location>
        <begin position="696"/>
        <end position="710"/>
    </location>
</feature>
<reference evidence="11 12" key="1">
    <citation type="submission" date="2018-10" db="EMBL/GenBank/DDBJ databases">
        <title>Isolation from cow dung.</title>
        <authorList>
            <person name="Ling L."/>
        </authorList>
    </citation>
    <scope>NUCLEOTIDE SEQUENCE [LARGE SCALE GENOMIC DNA]</scope>
    <source>
        <strain evidence="11 12">NEAU-LL90</strain>
    </source>
</reference>
<name>A0A3M2L8E0_9NOCA</name>
<dbReference type="EC" id="2.7.13.3" evidence="2"/>
<evidence type="ECO:0000256" key="8">
    <source>
        <dbReference type="SAM" id="MobiDB-lite"/>
    </source>
</evidence>
<dbReference type="PANTHER" id="PTHR45436:SF5">
    <property type="entry name" value="SENSOR HISTIDINE KINASE TRCS"/>
    <property type="match status" value="1"/>
</dbReference>
<feature type="transmembrane region" description="Helical" evidence="9">
    <location>
        <begin position="12"/>
        <end position="36"/>
    </location>
</feature>
<keyword evidence="6" id="KW-0418">Kinase</keyword>
<dbReference type="GO" id="GO:0004673">
    <property type="term" value="F:protein histidine kinase activity"/>
    <property type="evidence" value="ECO:0007669"/>
    <property type="project" value="UniProtKB-EC"/>
</dbReference>
<dbReference type="InterPro" id="IPR005467">
    <property type="entry name" value="His_kinase_dom"/>
</dbReference>
<proteinExistence type="predicted"/>